<protein>
    <submittedName>
        <fullName evidence="2">Spore germination lipase LipC</fullName>
    </submittedName>
</protein>
<dbReference type="AlphaFoldDB" id="A0A8J4H0J5"/>
<dbReference type="PANTHER" id="PTHR30383:SF27">
    <property type="entry name" value="SPORE GERMINATION LIPASE LIPC"/>
    <property type="match status" value="1"/>
</dbReference>
<dbReference type="InterPro" id="IPR051532">
    <property type="entry name" value="Ester_Hydrolysis_Enzymes"/>
</dbReference>
<name>A0A8J4H0J5_9BACL</name>
<dbReference type="PANTHER" id="PTHR30383">
    <property type="entry name" value="THIOESTERASE 1/PROTEASE 1/LYSOPHOSPHOLIPASE L1"/>
    <property type="match status" value="1"/>
</dbReference>
<comment type="caution">
    <text evidence="2">The sequence shown here is derived from an EMBL/GenBank/DDBJ whole genome shotgun (WGS) entry which is preliminary data.</text>
</comment>
<proteinExistence type="predicted"/>
<dbReference type="Proteomes" id="UP000677918">
    <property type="component" value="Unassembled WGS sequence"/>
</dbReference>
<dbReference type="RefSeq" id="WP_213409821.1">
    <property type="nucleotide sequence ID" value="NZ_BOVK01000001.1"/>
</dbReference>
<organism evidence="2 3">
    <name type="scientific">Xylanibacillus composti</name>
    <dbReference type="NCBI Taxonomy" id="1572762"/>
    <lineage>
        <taxon>Bacteria</taxon>
        <taxon>Bacillati</taxon>
        <taxon>Bacillota</taxon>
        <taxon>Bacilli</taxon>
        <taxon>Bacillales</taxon>
        <taxon>Paenibacillaceae</taxon>
        <taxon>Xylanibacillus</taxon>
    </lineage>
</organism>
<evidence type="ECO:0000313" key="2">
    <source>
        <dbReference type="EMBL" id="GIQ67212.1"/>
    </source>
</evidence>
<accession>A0A8J4H0J5</accession>
<dbReference type="InterPro" id="IPR036514">
    <property type="entry name" value="SGNH_hydro_sf"/>
</dbReference>
<keyword evidence="3" id="KW-1185">Reference proteome</keyword>
<reference evidence="2" key="1">
    <citation type="submission" date="2021-04" db="EMBL/GenBank/DDBJ databases">
        <title>Draft genome sequence of Xylanibacillus composti strain K13.</title>
        <authorList>
            <person name="Uke A."/>
            <person name="Chhe C."/>
            <person name="Baramee S."/>
            <person name="Kosugi A."/>
        </authorList>
    </citation>
    <scope>NUCLEOTIDE SEQUENCE</scope>
    <source>
        <strain evidence="2">K13</strain>
    </source>
</reference>
<dbReference type="EMBL" id="BOVK01000001">
    <property type="protein sequence ID" value="GIQ67212.1"/>
    <property type="molecule type" value="Genomic_DNA"/>
</dbReference>
<dbReference type="SUPFAM" id="SSF52266">
    <property type="entry name" value="SGNH hydrolase"/>
    <property type="match status" value="1"/>
</dbReference>
<evidence type="ECO:0000313" key="3">
    <source>
        <dbReference type="Proteomes" id="UP000677918"/>
    </source>
</evidence>
<evidence type="ECO:0000259" key="1">
    <source>
        <dbReference type="Pfam" id="PF13472"/>
    </source>
</evidence>
<sequence length="222" mass="24426">MGESIHYLALGDSLTVGYGVHPWLGFVEQFRSLAESRLSAPVHAENHGVNGFKAMEILQSIKTDPSIQASLKEAQIITITAGGNDMLQAADQFVSQGDRNVLKQAVKACRTVFAEMFDVIQACKLSSAKPYLLRVADLYNPVPAFSESVFWVQMYNKMLRQFSLPNLVIADMYTSFLGQEHQLLSEDCIHPNANGYRTMAEQMAACGFGPLERGAGFNKGGR</sequence>
<dbReference type="Gene3D" id="3.40.50.1110">
    <property type="entry name" value="SGNH hydrolase"/>
    <property type="match status" value="1"/>
</dbReference>
<gene>
    <name evidence="2" type="primary">lipC</name>
    <name evidence="2" type="ORF">XYCOK13_00360</name>
</gene>
<feature type="domain" description="SGNH hydrolase-type esterase" evidence="1">
    <location>
        <begin position="9"/>
        <end position="197"/>
    </location>
</feature>
<dbReference type="GO" id="GO:0004622">
    <property type="term" value="F:phosphatidylcholine lysophospholipase activity"/>
    <property type="evidence" value="ECO:0007669"/>
    <property type="project" value="TreeGrafter"/>
</dbReference>
<dbReference type="InterPro" id="IPR013830">
    <property type="entry name" value="SGNH_hydro"/>
</dbReference>
<dbReference type="Pfam" id="PF13472">
    <property type="entry name" value="Lipase_GDSL_2"/>
    <property type="match status" value="1"/>
</dbReference>